<dbReference type="SUPFAM" id="SSF53822">
    <property type="entry name" value="Periplasmic binding protein-like I"/>
    <property type="match status" value="1"/>
</dbReference>
<keyword evidence="1" id="KW-0805">Transcription regulation</keyword>
<dbReference type="PANTHER" id="PTHR30146">
    <property type="entry name" value="LACI-RELATED TRANSCRIPTIONAL REPRESSOR"/>
    <property type="match status" value="1"/>
</dbReference>
<dbReference type="Pfam" id="PF13377">
    <property type="entry name" value="Peripla_BP_3"/>
    <property type="match status" value="1"/>
</dbReference>
<dbReference type="InterPro" id="IPR028082">
    <property type="entry name" value="Peripla_BP_I"/>
</dbReference>
<dbReference type="Proteomes" id="UP001230685">
    <property type="component" value="Unassembled WGS sequence"/>
</dbReference>
<comment type="caution">
    <text evidence="5">The sequence shown here is derived from an EMBL/GenBank/DDBJ whole genome shotgun (WGS) entry which is preliminary data.</text>
</comment>
<evidence type="ECO:0000313" key="6">
    <source>
        <dbReference type="Proteomes" id="UP001230685"/>
    </source>
</evidence>
<evidence type="ECO:0000313" key="5">
    <source>
        <dbReference type="EMBL" id="MDP1026999.1"/>
    </source>
</evidence>
<dbReference type="PANTHER" id="PTHR30146:SF120">
    <property type="entry name" value="ALANINE RACEMASE"/>
    <property type="match status" value="1"/>
</dbReference>
<evidence type="ECO:0000256" key="1">
    <source>
        <dbReference type="ARBA" id="ARBA00023015"/>
    </source>
</evidence>
<dbReference type="Pfam" id="PF00356">
    <property type="entry name" value="LacI"/>
    <property type="match status" value="1"/>
</dbReference>
<dbReference type="InterPro" id="IPR046335">
    <property type="entry name" value="LacI/GalR-like_sensor"/>
</dbReference>
<keyword evidence="2" id="KW-0238">DNA-binding</keyword>
<evidence type="ECO:0000256" key="2">
    <source>
        <dbReference type="ARBA" id="ARBA00023125"/>
    </source>
</evidence>
<keyword evidence="6" id="KW-1185">Reference proteome</keyword>
<dbReference type="InterPro" id="IPR010982">
    <property type="entry name" value="Lambda_DNA-bd_dom_sf"/>
</dbReference>
<dbReference type="RefSeq" id="WP_305172663.1">
    <property type="nucleotide sequence ID" value="NZ_JAUUDS010000002.1"/>
</dbReference>
<dbReference type="InterPro" id="IPR000843">
    <property type="entry name" value="HTH_LacI"/>
</dbReference>
<dbReference type="CDD" id="cd01392">
    <property type="entry name" value="HTH_LacI"/>
    <property type="match status" value="1"/>
</dbReference>
<dbReference type="SUPFAM" id="SSF47413">
    <property type="entry name" value="lambda repressor-like DNA-binding domains"/>
    <property type="match status" value="1"/>
</dbReference>
<feature type="domain" description="HTH lacI-type" evidence="4">
    <location>
        <begin position="1"/>
        <end position="53"/>
    </location>
</feature>
<dbReference type="Gene3D" id="3.40.50.2300">
    <property type="match status" value="2"/>
</dbReference>
<organism evidence="5 6">
    <name type="scientific">Sphingomonas aurea</name>
    <dbReference type="NCBI Taxonomy" id="3063994"/>
    <lineage>
        <taxon>Bacteria</taxon>
        <taxon>Pseudomonadati</taxon>
        <taxon>Pseudomonadota</taxon>
        <taxon>Alphaproteobacteria</taxon>
        <taxon>Sphingomonadales</taxon>
        <taxon>Sphingomonadaceae</taxon>
        <taxon>Sphingomonas</taxon>
    </lineage>
</organism>
<evidence type="ECO:0000256" key="3">
    <source>
        <dbReference type="ARBA" id="ARBA00023163"/>
    </source>
</evidence>
<dbReference type="SMART" id="SM00354">
    <property type="entry name" value="HTH_LACI"/>
    <property type="match status" value="1"/>
</dbReference>
<dbReference type="PROSITE" id="PS50932">
    <property type="entry name" value="HTH_LACI_2"/>
    <property type="match status" value="1"/>
</dbReference>
<sequence>MATIAELAGVSKITVSRALSGSEAVRPELREKIAAIAREAGYRMNVAARALRTRRSRTVALVIERLVAGDRPISDPLVLAIIGGLLETLTPAGQAMLVTSSDHFLDSQVVDADGIVMLGQGVGAERARIIAAQGLPMVAWGERLPNSDLVVIGSDNRLGGQLGARHLIDTGRRRLAFLGNVDHPEVAARLEGVRDIVATTPAMIAAVVPCDFSRVDGTAAIRALLADGVQFDAVVAASDFIAAGACDALLEAGRRVPADVSVMGFDDIAVAANNRPPLTSIRQDWSRAGRLLGESVLALIGQPESYTPPDLLPVELVVRESTTVAA</sequence>
<dbReference type="Gene3D" id="1.10.260.40">
    <property type="entry name" value="lambda repressor-like DNA-binding domains"/>
    <property type="match status" value="1"/>
</dbReference>
<evidence type="ECO:0000259" key="4">
    <source>
        <dbReference type="PROSITE" id="PS50932"/>
    </source>
</evidence>
<dbReference type="EMBL" id="JAUUDS010000002">
    <property type="protein sequence ID" value="MDP1026999.1"/>
    <property type="molecule type" value="Genomic_DNA"/>
</dbReference>
<gene>
    <name evidence="5" type="ORF">Q5H91_07230</name>
</gene>
<keyword evidence="3" id="KW-0804">Transcription</keyword>
<proteinExistence type="predicted"/>
<protein>
    <submittedName>
        <fullName evidence="5">Substrate-binding domain-containing protein</fullName>
    </submittedName>
</protein>
<reference evidence="5 6" key="1">
    <citation type="submission" date="2023-07" db="EMBL/GenBank/DDBJ databases">
        <authorList>
            <person name="Kim M.K."/>
        </authorList>
    </citation>
    <scope>NUCLEOTIDE SEQUENCE [LARGE SCALE GENOMIC DNA]</scope>
    <source>
        <strain evidence="5 6">KR1UV-12</strain>
    </source>
</reference>
<name>A0ABT9EJ96_9SPHN</name>
<accession>A0ABT9EJ96</accession>